<dbReference type="InParanoid" id="B7QH30"/>
<proteinExistence type="predicted"/>
<dbReference type="VEuPathDB" id="VectorBase:ISCI014633"/>
<evidence type="ECO:0000313" key="2">
    <source>
        <dbReference type="EMBL" id="EEC18152.1"/>
    </source>
</evidence>
<dbReference type="EMBL" id="DS936222">
    <property type="protein sequence ID" value="EEC18152.1"/>
    <property type="molecule type" value="Genomic_DNA"/>
</dbReference>
<reference evidence="2 4" key="1">
    <citation type="submission" date="2008-03" db="EMBL/GenBank/DDBJ databases">
        <title>Annotation of Ixodes scapularis.</title>
        <authorList>
            <consortium name="Ixodes scapularis Genome Project Consortium"/>
            <person name="Caler E."/>
            <person name="Hannick L.I."/>
            <person name="Bidwell S."/>
            <person name="Joardar V."/>
            <person name="Thiagarajan M."/>
            <person name="Amedeo P."/>
            <person name="Galinsky K.J."/>
            <person name="Schobel S."/>
            <person name="Inman J."/>
            <person name="Hostetler J."/>
            <person name="Miller J."/>
            <person name="Hammond M."/>
            <person name="Megy K."/>
            <person name="Lawson D."/>
            <person name="Kodira C."/>
            <person name="Sutton G."/>
            <person name="Meyer J."/>
            <person name="Hill C.A."/>
            <person name="Birren B."/>
            <person name="Nene V."/>
            <person name="Collins F."/>
            <person name="Alarcon-Chaidez F."/>
            <person name="Wikel S."/>
            <person name="Strausberg R."/>
        </authorList>
    </citation>
    <scope>NUCLEOTIDE SEQUENCE [LARGE SCALE GENOMIC DNA]</scope>
    <source>
        <strain evidence="4">Wikel</strain>
        <strain evidence="2">Wikel colony</strain>
    </source>
</reference>
<sequence>MRKGAMATTHFLVFVCFFFSSVAPSGRWDAVGAGCWGLHADGTFSGRSRRSVRRAVFTSTYILQYIIPCAKQRLDTSAAWAFDLDPYSISQSTSPSPTLTLYSRRICVPRWPSLENARYLSPTALLDENRCTKDDVLPVVAPLQSRANAMRKKIQSCPAGQFSLGCLDAPIAPRTLHPTSYKLYYRRPFCF</sequence>
<dbReference type="EMBL" id="ABJB010351268">
    <property type="status" value="NOT_ANNOTATED_CDS"/>
    <property type="molecule type" value="Genomic_DNA"/>
</dbReference>
<protein>
    <recommendedName>
        <fullName evidence="5">Secreted protein</fullName>
    </recommendedName>
</protein>
<dbReference type="EnsemblMetazoa" id="ISCW014633-RA">
    <property type="protein sequence ID" value="ISCW014633-PA"/>
    <property type="gene ID" value="ISCW014633"/>
</dbReference>
<gene>
    <name evidence="2" type="ORF">IscW_ISCW014633</name>
</gene>
<evidence type="ECO:0000313" key="3">
    <source>
        <dbReference type="EnsemblMetazoa" id="ISCW014633-PA"/>
    </source>
</evidence>
<evidence type="ECO:0008006" key="5">
    <source>
        <dbReference type="Google" id="ProtNLM"/>
    </source>
</evidence>
<keyword evidence="4" id="KW-1185">Reference proteome</keyword>
<reference evidence="3" key="2">
    <citation type="submission" date="2020-05" db="UniProtKB">
        <authorList>
            <consortium name="EnsemblMetazoa"/>
        </authorList>
    </citation>
    <scope>IDENTIFICATION</scope>
    <source>
        <strain evidence="3">wikel</strain>
    </source>
</reference>
<keyword evidence="1" id="KW-0732">Signal</keyword>
<dbReference type="HOGENOM" id="CLU_1422961_0_0_1"/>
<feature type="chain" id="PRO_5014568367" description="Secreted protein" evidence="1">
    <location>
        <begin position="25"/>
        <end position="191"/>
    </location>
</feature>
<feature type="signal peptide" evidence="1">
    <location>
        <begin position="1"/>
        <end position="24"/>
    </location>
</feature>
<organism>
    <name type="scientific">Ixodes scapularis</name>
    <name type="common">Black-legged tick</name>
    <name type="synonym">Deer tick</name>
    <dbReference type="NCBI Taxonomy" id="6945"/>
    <lineage>
        <taxon>Eukaryota</taxon>
        <taxon>Metazoa</taxon>
        <taxon>Ecdysozoa</taxon>
        <taxon>Arthropoda</taxon>
        <taxon>Chelicerata</taxon>
        <taxon>Arachnida</taxon>
        <taxon>Acari</taxon>
        <taxon>Parasitiformes</taxon>
        <taxon>Ixodida</taxon>
        <taxon>Ixodoidea</taxon>
        <taxon>Ixodidae</taxon>
        <taxon>Ixodinae</taxon>
        <taxon>Ixodes</taxon>
    </lineage>
</organism>
<evidence type="ECO:0000313" key="4">
    <source>
        <dbReference type="Proteomes" id="UP000001555"/>
    </source>
</evidence>
<evidence type="ECO:0000256" key="1">
    <source>
        <dbReference type="SAM" id="SignalP"/>
    </source>
</evidence>
<name>B7QH30_IXOSC</name>
<dbReference type="Proteomes" id="UP000001555">
    <property type="component" value="Unassembled WGS sequence"/>
</dbReference>
<dbReference type="AlphaFoldDB" id="B7QH30"/>
<dbReference type="VEuPathDB" id="VectorBase:ISCW014633"/>
<accession>B7QH30</accession>
<dbReference type="PaxDb" id="6945-B7QH30"/>